<proteinExistence type="predicted"/>
<dbReference type="Gene3D" id="1.10.1660.10">
    <property type="match status" value="1"/>
</dbReference>
<keyword evidence="4" id="KW-1185">Reference proteome</keyword>
<dbReference type="InterPro" id="IPR010499">
    <property type="entry name" value="AraC_E-bd"/>
</dbReference>
<dbReference type="InterPro" id="IPR000551">
    <property type="entry name" value="MerR-type_HTH_dom"/>
</dbReference>
<feature type="domain" description="HTH merR-type" evidence="2">
    <location>
        <begin position="1"/>
        <end position="71"/>
    </location>
</feature>
<evidence type="ECO:0000313" key="4">
    <source>
        <dbReference type="Proteomes" id="UP001222800"/>
    </source>
</evidence>
<dbReference type="PANTHER" id="PTHR30204">
    <property type="entry name" value="REDOX-CYCLING DRUG-SENSING TRANSCRIPTIONAL ACTIVATOR SOXR"/>
    <property type="match status" value="1"/>
</dbReference>
<dbReference type="Pfam" id="PF06445">
    <property type="entry name" value="GyrI-like"/>
    <property type="match status" value="1"/>
</dbReference>
<name>A0ABY8EFR3_9FIRM</name>
<dbReference type="SMART" id="SM00871">
    <property type="entry name" value="AraC_E_bind"/>
    <property type="match status" value="1"/>
</dbReference>
<dbReference type="InterPro" id="IPR011256">
    <property type="entry name" value="Reg_factor_effector_dom_sf"/>
</dbReference>
<protein>
    <submittedName>
        <fullName evidence="3">MerR family transcriptional regulator</fullName>
    </submittedName>
</protein>
<sequence length="280" mass="32875">MYSISQFSKLTRLSPRMLRHYDKIGLLKPQTIDSMNNYRYYSDSQVSTAMEIVKLKKYDFSLEEIKDILTNDDIFLKKMVKEKINLINKSVRAKTDILEEMEMYLKKGIESIKDMNTYSILYGTAQEQYVIKKRASISIHEMDKTIDELYDYALKNNLYTFNTPFTNFLSEDFNEENLNVEFFVPIKVNSASTFDEKNFLAEIRKDDSNIEIHKIPSHTIVSTIHIGSYENIGLAYYAIEKWISESNFNPTGFTYEIYLRSTESLVSEKDFVTQICYEVD</sequence>
<dbReference type="EMBL" id="CP120733">
    <property type="protein sequence ID" value="WFD11795.1"/>
    <property type="molecule type" value="Genomic_DNA"/>
</dbReference>
<dbReference type="SUPFAM" id="SSF55136">
    <property type="entry name" value="Probable bacterial effector-binding domain"/>
    <property type="match status" value="1"/>
</dbReference>
<evidence type="ECO:0000259" key="2">
    <source>
        <dbReference type="PROSITE" id="PS50937"/>
    </source>
</evidence>
<dbReference type="InterPro" id="IPR029442">
    <property type="entry name" value="GyrI-like"/>
</dbReference>
<dbReference type="InterPro" id="IPR047057">
    <property type="entry name" value="MerR_fam"/>
</dbReference>
<dbReference type="SUPFAM" id="SSF46955">
    <property type="entry name" value="Putative DNA-binding domain"/>
    <property type="match status" value="1"/>
</dbReference>
<dbReference type="InterPro" id="IPR009061">
    <property type="entry name" value="DNA-bd_dom_put_sf"/>
</dbReference>
<dbReference type="Proteomes" id="UP001222800">
    <property type="component" value="Chromosome"/>
</dbReference>
<organism evidence="3 4">
    <name type="scientific">Tepidibacter hydrothermalis</name>
    <dbReference type="NCBI Taxonomy" id="3036126"/>
    <lineage>
        <taxon>Bacteria</taxon>
        <taxon>Bacillati</taxon>
        <taxon>Bacillota</taxon>
        <taxon>Clostridia</taxon>
        <taxon>Peptostreptococcales</taxon>
        <taxon>Peptostreptococcaceae</taxon>
        <taxon>Tepidibacter</taxon>
    </lineage>
</organism>
<reference evidence="3 4" key="1">
    <citation type="submission" date="2023-03" db="EMBL/GenBank/DDBJ databases">
        <title>Complete genome sequence of Tepidibacter sp. SWIR-1, isolated from a deep-sea hydrothermal vent.</title>
        <authorList>
            <person name="Li X."/>
        </authorList>
    </citation>
    <scope>NUCLEOTIDE SEQUENCE [LARGE SCALE GENOMIC DNA]</scope>
    <source>
        <strain evidence="3 4">SWIR-1</strain>
    </source>
</reference>
<dbReference type="SMART" id="SM00422">
    <property type="entry name" value="HTH_MERR"/>
    <property type="match status" value="1"/>
</dbReference>
<dbReference type="CDD" id="cd01107">
    <property type="entry name" value="HTH_BmrR"/>
    <property type="match status" value="1"/>
</dbReference>
<dbReference type="PROSITE" id="PS00552">
    <property type="entry name" value="HTH_MERR_1"/>
    <property type="match status" value="1"/>
</dbReference>
<dbReference type="PANTHER" id="PTHR30204:SF97">
    <property type="entry name" value="MERR FAMILY REGULATORY PROTEIN"/>
    <property type="match status" value="1"/>
</dbReference>
<dbReference type="Gene3D" id="3.20.80.10">
    <property type="entry name" value="Regulatory factor, effector binding domain"/>
    <property type="match status" value="1"/>
</dbReference>
<keyword evidence="1" id="KW-0238">DNA-binding</keyword>
<evidence type="ECO:0000256" key="1">
    <source>
        <dbReference type="ARBA" id="ARBA00023125"/>
    </source>
</evidence>
<accession>A0ABY8EFR3</accession>
<evidence type="ECO:0000313" key="3">
    <source>
        <dbReference type="EMBL" id="WFD11795.1"/>
    </source>
</evidence>
<dbReference type="PROSITE" id="PS50937">
    <property type="entry name" value="HTH_MERR_2"/>
    <property type="match status" value="1"/>
</dbReference>
<gene>
    <name evidence="3" type="ORF">P4S50_06885</name>
</gene>
<dbReference type="Pfam" id="PF13411">
    <property type="entry name" value="MerR_1"/>
    <property type="match status" value="1"/>
</dbReference>
<dbReference type="RefSeq" id="WP_277733964.1">
    <property type="nucleotide sequence ID" value="NZ_CP120733.1"/>
</dbReference>